<accession>A0A8T1A5E3</accession>
<evidence type="ECO:0000313" key="3">
    <source>
        <dbReference type="Proteomes" id="UP000774804"/>
    </source>
</evidence>
<feature type="non-terminal residue" evidence="2">
    <location>
        <position position="164"/>
    </location>
</feature>
<organism evidence="2 3">
    <name type="scientific">Phytophthora cactorum</name>
    <dbReference type="NCBI Taxonomy" id="29920"/>
    <lineage>
        <taxon>Eukaryota</taxon>
        <taxon>Sar</taxon>
        <taxon>Stramenopiles</taxon>
        <taxon>Oomycota</taxon>
        <taxon>Peronosporomycetes</taxon>
        <taxon>Peronosporales</taxon>
        <taxon>Peronosporaceae</taxon>
        <taxon>Phytophthora</taxon>
    </lineage>
</organism>
<sequence length="164" mass="18497">MPSLFEMGFNYVRWYYKTAEDTLIITNYTTLDTPEVHLHVKSEKGVAYRYLITNQITMNVNEYELPVHVTEQNGELSFKADRSSLSAEVYPNLEYRMRVNGAQMKVGDETELASGVNAGDASLTTLQLDSSAEWTLTIQGLLEGGQTASSTRNFEEEVAAYRTF</sequence>
<name>A0A8T1A5E3_9STRA</name>
<evidence type="ECO:0000259" key="1">
    <source>
        <dbReference type="Pfam" id="PF21250"/>
    </source>
</evidence>
<protein>
    <recommendedName>
        <fullName evidence="1">Glycoside phosphorylase super sandwich domain-containing protein</fullName>
    </recommendedName>
</protein>
<dbReference type="Pfam" id="PF21250">
    <property type="entry name" value="SOGP_2nd"/>
    <property type="match status" value="1"/>
</dbReference>
<gene>
    <name evidence="2" type="ORF">PC115_g25336</name>
</gene>
<reference evidence="2" key="1">
    <citation type="submission" date="2018-10" db="EMBL/GenBank/DDBJ databases">
        <title>Effector identification in a new, highly contiguous assembly of the strawberry crown rot pathogen Phytophthora cactorum.</title>
        <authorList>
            <person name="Armitage A.D."/>
            <person name="Nellist C.F."/>
            <person name="Bates H."/>
            <person name="Vickerstaff R.J."/>
            <person name="Harrison R.J."/>
        </authorList>
    </citation>
    <scope>NUCLEOTIDE SEQUENCE</scope>
    <source>
        <strain evidence="2">4032</strain>
    </source>
</reference>
<proteinExistence type="predicted"/>
<dbReference type="InterPro" id="IPR048771">
    <property type="entry name" value="SOGP_2nd"/>
</dbReference>
<comment type="caution">
    <text evidence="2">The sequence shown here is derived from an EMBL/GenBank/DDBJ whole genome shotgun (WGS) entry which is preliminary data.</text>
</comment>
<dbReference type="EMBL" id="RCMI01004671">
    <property type="protein sequence ID" value="KAG2869725.1"/>
    <property type="molecule type" value="Genomic_DNA"/>
</dbReference>
<feature type="domain" description="Glycoside phosphorylase super sandwich" evidence="1">
    <location>
        <begin position="1"/>
        <end position="140"/>
    </location>
</feature>
<dbReference type="Proteomes" id="UP000774804">
    <property type="component" value="Unassembled WGS sequence"/>
</dbReference>
<evidence type="ECO:0000313" key="2">
    <source>
        <dbReference type="EMBL" id="KAG2869725.1"/>
    </source>
</evidence>
<dbReference type="AlphaFoldDB" id="A0A8T1A5E3"/>